<dbReference type="EMBL" id="VSSQ01004618">
    <property type="protein sequence ID" value="MPM25963.1"/>
    <property type="molecule type" value="Genomic_DNA"/>
</dbReference>
<dbReference type="AlphaFoldDB" id="A0A644YHK1"/>
<sequence length="259" mass="30000">MHLICVNNGSNTITVPDGIYKKHYKNINTMKSTFFFTFLFFFSISLSAQDKDNILTPEEFEQGWELLFDGKSLKGWKAYNGDTPKTWSVNDNAIYCNGTSGGDDLMTVDAFGDFDFKFQWRIPEKVNSGVIYRVREGVQWKKPYQTGAEYQVYGEEENFSKTSVGSLYDVYPPSTDKKIMPAKEWNSGRIRISNGLITHWVNEVVVMQCQIGSEDWKSKIADSKWKDNPFFMKSSFGHIDFQNHGSEIWYKNVKIRRLK</sequence>
<comment type="caution">
    <text evidence="2">The sequence shown here is derived from an EMBL/GenBank/DDBJ whole genome shotgun (WGS) entry which is preliminary data.</text>
</comment>
<dbReference type="InterPro" id="IPR010496">
    <property type="entry name" value="AL/BT2_dom"/>
</dbReference>
<evidence type="ECO:0000313" key="2">
    <source>
        <dbReference type="EMBL" id="MPM25963.1"/>
    </source>
</evidence>
<proteinExistence type="predicted"/>
<dbReference type="Pfam" id="PF06439">
    <property type="entry name" value="3keto-disac_hyd"/>
    <property type="match status" value="1"/>
</dbReference>
<accession>A0A644YHK1</accession>
<dbReference type="GO" id="GO:0016787">
    <property type="term" value="F:hydrolase activity"/>
    <property type="evidence" value="ECO:0007669"/>
    <property type="project" value="InterPro"/>
</dbReference>
<organism evidence="2">
    <name type="scientific">bioreactor metagenome</name>
    <dbReference type="NCBI Taxonomy" id="1076179"/>
    <lineage>
        <taxon>unclassified sequences</taxon>
        <taxon>metagenomes</taxon>
        <taxon>ecological metagenomes</taxon>
    </lineage>
</organism>
<name>A0A644YHK1_9ZZZZ</name>
<reference evidence="2" key="1">
    <citation type="submission" date="2019-08" db="EMBL/GenBank/DDBJ databases">
        <authorList>
            <person name="Kucharzyk K."/>
            <person name="Murdoch R.W."/>
            <person name="Higgins S."/>
            <person name="Loffler F."/>
        </authorList>
    </citation>
    <scope>NUCLEOTIDE SEQUENCE</scope>
</reference>
<feature type="domain" description="3-keto-alpha-glucoside-1,2-lyase/3-keto-2-hydroxy-glucal hydratase" evidence="1">
    <location>
        <begin position="63"/>
        <end position="256"/>
    </location>
</feature>
<dbReference type="Gene3D" id="2.60.120.560">
    <property type="entry name" value="Exo-inulinase, domain 1"/>
    <property type="match status" value="1"/>
</dbReference>
<gene>
    <name evidence="2" type="ORF">SDC9_72464</name>
</gene>
<evidence type="ECO:0000259" key="1">
    <source>
        <dbReference type="Pfam" id="PF06439"/>
    </source>
</evidence>
<protein>
    <recommendedName>
        <fullName evidence="1">3-keto-alpha-glucoside-1,2-lyase/3-keto-2-hydroxy-glucal hydratase domain-containing protein</fullName>
    </recommendedName>
</protein>